<dbReference type="Proteomes" id="UP001157006">
    <property type="component" value="Chromosome 2"/>
</dbReference>
<keyword evidence="3" id="KW-1185">Reference proteome</keyword>
<dbReference type="EMBL" id="OX451737">
    <property type="protein sequence ID" value="CAI8600974.1"/>
    <property type="molecule type" value="Genomic_DNA"/>
</dbReference>
<gene>
    <name evidence="2" type="ORF">VFH_II249840</name>
</gene>
<organism evidence="2 3">
    <name type="scientific">Vicia faba</name>
    <name type="common">Broad bean</name>
    <name type="synonym">Faba vulgaris</name>
    <dbReference type="NCBI Taxonomy" id="3906"/>
    <lineage>
        <taxon>Eukaryota</taxon>
        <taxon>Viridiplantae</taxon>
        <taxon>Streptophyta</taxon>
        <taxon>Embryophyta</taxon>
        <taxon>Tracheophyta</taxon>
        <taxon>Spermatophyta</taxon>
        <taxon>Magnoliopsida</taxon>
        <taxon>eudicotyledons</taxon>
        <taxon>Gunneridae</taxon>
        <taxon>Pentapetalae</taxon>
        <taxon>rosids</taxon>
        <taxon>fabids</taxon>
        <taxon>Fabales</taxon>
        <taxon>Fabaceae</taxon>
        <taxon>Papilionoideae</taxon>
        <taxon>50 kb inversion clade</taxon>
        <taxon>NPAAA clade</taxon>
        <taxon>Hologalegina</taxon>
        <taxon>IRL clade</taxon>
        <taxon>Fabeae</taxon>
        <taxon>Vicia</taxon>
    </lineage>
</organism>
<name>A0AAV0ZRS3_VICFA</name>
<proteinExistence type="predicted"/>
<feature type="domain" description="Arabidopsis retrotransposon Orf1 C-terminal" evidence="1">
    <location>
        <begin position="3"/>
        <end position="97"/>
    </location>
</feature>
<accession>A0AAV0ZRS3</accession>
<dbReference type="AlphaFoldDB" id="A0AAV0ZRS3"/>
<evidence type="ECO:0000313" key="2">
    <source>
        <dbReference type="EMBL" id="CAI8600974.1"/>
    </source>
</evidence>
<reference evidence="2 3" key="1">
    <citation type="submission" date="2023-01" db="EMBL/GenBank/DDBJ databases">
        <authorList>
            <person name="Kreplak J."/>
        </authorList>
    </citation>
    <scope>NUCLEOTIDE SEQUENCE [LARGE SCALE GENOMIC DNA]</scope>
</reference>
<protein>
    <recommendedName>
        <fullName evidence="1">Arabidopsis retrotransposon Orf1 C-terminal domain-containing protein</fullName>
    </recommendedName>
</protein>
<sequence>MFNTEYQFTTDEIAETLNLPHVEGIPFEAPLWENEAFVFLNEITSLTTNSIEGNNASAIHNPSIRYFYQMLADTIFSRDNTNKTNGKEMFYLQVALAGRQVNLTPFMIAHMRSSTSKRDTIMFESLITSLARSLDLDAQLDGLEPLLPRTLDI</sequence>
<evidence type="ECO:0000313" key="3">
    <source>
        <dbReference type="Proteomes" id="UP001157006"/>
    </source>
</evidence>
<dbReference type="InterPro" id="IPR004312">
    <property type="entry name" value="ATHILA_Orf1_C"/>
</dbReference>
<evidence type="ECO:0000259" key="1">
    <source>
        <dbReference type="Pfam" id="PF03078"/>
    </source>
</evidence>
<dbReference type="Pfam" id="PF03078">
    <property type="entry name" value="ATHILA"/>
    <property type="match status" value="1"/>
</dbReference>